<feature type="transmembrane region" description="Helical" evidence="1">
    <location>
        <begin position="7"/>
        <end position="25"/>
    </location>
</feature>
<evidence type="ECO:0000256" key="1">
    <source>
        <dbReference type="SAM" id="Phobius"/>
    </source>
</evidence>
<dbReference type="AlphaFoldDB" id="A0A9X7CCF0"/>
<proteinExistence type="predicted"/>
<feature type="transmembrane region" description="Helical" evidence="1">
    <location>
        <begin position="84"/>
        <end position="102"/>
    </location>
</feature>
<sequence>MKSLYNLLYLMLIFSTIVFPTGSIYNIPYKHIITICIIILFIVMTAKKEIVLKKTSILLVLVYGLVLGVSGLVGLIKGNEFNNVVFDIMSLITPVLILILYVREIINKKYLINTVLVGVICYSIFKILAVTLISINVISFIELRDAIFNIFSYEFISMLAVPEFNIIRIYIVNDLILIPSVIFILNNNHIKSNLLKGIIFILITLAMLISFSRYLIAIYVLVLLYVYIYKNIGLKNKAKVVRNMTYLFIASIIMLFMLNYFGLLDNLIERFSFSNTDNVSSDSTRDIQRESLLSIIDNNAIIGAGLGSYDKNLIRNEYANSVYELQVLSLIAKLGIIMFISILSTVAYYVYTTIDKQYIPVVLILLLSGMFNPYLLTSVFGVCMLVTVLLSSTSKSKTASASEEIVGKEDGTNNLKC</sequence>
<feature type="transmembrane region" description="Helical" evidence="1">
    <location>
        <begin position="114"/>
        <end position="141"/>
    </location>
</feature>
<feature type="transmembrane region" description="Helical" evidence="1">
    <location>
        <begin position="198"/>
        <end position="226"/>
    </location>
</feature>
<accession>A0A9X7CCF0</accession>
<keyword evidence="1" id="KW-1133">Transmembrane helix</keyword>
<protein>
    <submittedName>
        <fullName evidence="2">Uncharacterized protein</fullName>
    </submittedName>
</protein>
<dbReference type="Proteomes" id="UP000223834">
    <property type="component" value="Unassembled WGS sequence"/>
</dbReference>
<feature type="transmembrane region" description="Helical" evidence="1">
    <location>
        <begin position="58"/>
        <end position="78"/>
    </location>
</feature>
<feature type="transmembrane region" description="Helical" evidence="1">
    <location>
        <begin position="357"/>
        <end position="390"/>
    </location>
</feature>
<evidence type="ECO:0000313" key="3">
    <source>
        <dbReference type="Proteomes" id="UP000223834"/>
    </source>
</evidence>
<gene>
    <name evidence="2" type="ORF">CN980_10815</name>
</gene>
<organism evidence="2 3">
    <name type="scientific">Bacillus cereus</name>
    <dbReference type="NCBI Taxonomy" id="1396"/>
    <lineage>
        <taxon>Bacteria</taxon>
        <taxon>Bacillati</taxon>
        <taxon>Bacillota</taxon>
        <taxon>Bacilli</taxon>
        <taxon>Bacillales</taxon>
        <taxon>Bacillaceae</taxon>
        <taxon>Bacillus</taxon>
        <taxon>Bacillus cereus group</taxon>
    </lineage>
</organism>
<keyword evidence="1" id="KW-0812">Transmembrane</keyword>
<dbReference type="EMBL" id="NUIQ01000085">
    <property type="protein sequence ID" value="PGO77884.1"/>
    <property type="molecule type" value="Genomic_DNA"/>
</dbReference>
<feature type="transmembrane region" description="Helical" evidence="1">
    <location>
        <begin position="167"/>
        <end position="186"/>
    </location>
</feature>
<name>A0A9X7CCF0_BACCE</name>
<comment type="caution">
    <text evidence="2">The sequence shown here is derived from an EMBL/GenBank/DDBJ whole genome shotgun (WGS) entry which is preliminary data.</text>
</comment>
<feature type="transmembrane region" description="Helical" evidence="1">
    <location>
        <begin position="246"/>
        <end position="264"/>
    </location>
</feature>
<feature type="transmembrane region" description="Helical" evidence="1">
    <location>
        <begin position="330"/>
        <end position="351"/>
    </location>
</feature>
<evidence type="ECO:0000313" key="2">
    <source>
        <dbReference type="EMBL" id="PGO77884.1"/>
    </source>
</evidence>
<feature type="transmembrane region" description="Helical" evidence="1">
    <location>
        <begin position="31"/>
        <end position="46"/>
    </location>
</feature>
<reference evidence="2 3" key="1">
    <citation type="submission" date="2017-09" db="EMBL/GenBank/DDBJ databases">
        <title>Large-scale bioinformatics analysis of Bacillus genomes uncovers conserved roles of natural products in bacterial physiology.</title>
        <authorList>
            <consortium name="Agbiome Team Llc"/>
            <person name="Bleich R.M."/>
            <person name="Grubbs K.J."/>
            <person name="Santa Maria K.C."/>
            <person name="Allen S.E."/>
            <person name="Farag S."/>
            <person name="Shank E.A."/>
            <person name="Bowers A."/>
        </authorList>
    </citation>
    <scope>NUCLEOTIDE SEQUENCE [LARGE SCALE GENOMIC DNA]</scope>
    <source>
        <strain evidence="2 3">AFS049141</strain>
    </source>
</reference>
<keyword evidence="1" id="KW-0472">Membrane</keyword>